<evidence type="ECO:0000313" key="3">
    <source>
        <dbReference type="Proteomes" id="UP000243784"/>
    </source>
</evidence>
<dbReference type="PANTHER" id="PTHR30006:SF2">
    <property type="entry name" value="ABC TRANSPORTER SUBSTRATE-BINDING PROTEIN"/>
    <property type="match status" value="1"/>
</dbReference>
<proteinExistence type="predicted"/>
<keyword evidence="1" id="KW-0732">Signal</keyword>
<dbReference type="PANTHER" id="PTHR30006">
    <property type="entry name" value="THIAMINE-BINDING PERIPLASMIC PROTEIN-RELATED"/>
    <property type="match status" value="1"/>
</dbReference>
<dbReference type="Gene3D" id="3.40.190.10">
    <property type="entry name" value="Periplasmic binding protein-like II"/>
    <property type="match status" value="2"/>
</dbReference>
<evidence type="ECO:0000256" key="1">
    <source>
        <dbReference type="ARBA" id="ARBA00022729"/>
    </source>
</evidence>
<evidence type="ECO:0000313" key="2">
    <source>
        <dbReference type="EMBL" id="AOY56603.1"/>
    </source>
</evidence>
<name>A0A1D9E0L0_9MICO</name>
<accession>A0A1D9E0L0</accession>
<dbReference type="GO" id="GO:0015888">
    <property type="term" value="P:thiamine transport"/>
    <property type="evidence" value="ECO:0007669"/>
    <property type="project" value="InterPro"/>
</dbReference>
<protein>
    <recommendedName>
        <fullName evidence="4">ABC transporter substrate-binding protein</fullName>
    </recommendedName>
</protein>
<dbReference type="InterPro" id="IPR005948">
    <property type="entry name" value="ThiB-like"/>
</dbReference>
<dbReference type="STRING" id="535712.A4Z71_06605"/>
<gene>
    <name evidence="2" type="ORF">A4Z71_06605</name>
</gene>
<dbReference type="RefSeq" id="WP_070955101.1">
    <property type="nucleotide sequence ID" value="NZ_CP015208.1"/>
</dbReference>
<dbReference type="AlphaFoldDB" id="A0A1D9E0L0"/>
<dbReference type="Pfam" id="PF13343">
    <property type="entry name" value="SBP_bac_6"/>
    <property type="match status" value="1"/>
</dbReference>
<dbReference type="Proteomes" id="UP000243784">
    <property type="component" value="Chromosome"/>
</dbReference>
<dbReference type="GO" id="GO:0030288">
    <property type="term" value="C:outer membrane-bounded periplasmic space"/>
    <property type="evidence" value="ECO:0007669"/>
    <property type="project" value="TreeGrafter"/>
</dbReference>
<dbReference type="NCBIfam" id="TIGR01254">
    <property type="entry name" value="sfuA"/>
    <property type="match status" value="1"/>
</dbReference>
<dbReference type="GO" id="GO:0030975">
    <property type="term" value="F:thiamine binding"/>
    <property type="evidence" value="ECO:0007669"/>
    <property type="project" value="InterPro"/>
</dbReference>
<keyword evidence="3" id="KW-1185">Reference proteome</keyword>
<dbReference type="GO" id="GO:0030976">
    <property type="term" value="F:thiamine pyrophosphate binding"/>
    <property type="evidence" value="ECO:0007669"/>
    <property type="project" value="TreeGrafter"/>
</dbReference>
<dbReference type="EMBL" id="CP015208">
    <property type="protein sequence ID" value="AOY56603.1"/>
    <property type="molecule type" value="Genomic_DNA"/>
</dbReference>
<evidence type="ECO:0008006" key="4">
    <source>
        <dbReference type="Google" id="ProtNLM"/>
    </source>
</evidence>
<dbReference type="OrthoDB" id="5412681at2"/>
<reference evidence="2 3" key="1">
    <citation type="journal article" date="2016" name="Biochim. Biophys. Acta">
        <title>Photochemical characterization of actinorhodopsin and its functional existence in the natural host.</title>
        <authorList>
            <person name="Nakamura S."/>
            <person name="Kikukawa T."/>
            <person name="Tamogami J."/>
            <person name="Kamiya M."/>
            <person name="Aizawa T."/>
            <person name="Hahn M.W."/>
            <person name="Ihara K."/>
            <person name="Kamo N."/>
            <person name="Demura M."/>
        </authorList>
    </citation>
    <scope>NUCLEOTIDE SEQUENCE [LARGE SCALE GENOMIC DNA]</scope>
    <source>
        <strain evidence="2 3">MWH-Dar1</strain>
    </source>
</reference>
<organism evidence="2 3">
    <name type="scientific">Candidatus Rhodoluna planktonica</name>
    <dbReference type="NCBI Taxonomy" id="535712"/>
    <lineage>
        <taxon>Bacteria</taxon>
        <taxon>Bacillati</taxon>
        <taxon>Actinomycetota</taxon>
        <taxon>Actinomycetes</taxon>
        <taxon>Micrococcales</taxon>
        <taxon>Microbacteriaceae</taxon>
        <taxon>Luna cluster</taxon>
        <taxon>Luna-1 subcluster</taxon>
        <taxon>Rhodoluna</taxon>
    </lineage>
</organism>
<dbReference type="SUPFAM" id="SSF53850">
    <property type="entry name" value="Periplasmic binding protein-like II"/>
    <property type="match status" value="1"/>
</dbReference>
<sequence>MRKKLILGIAAGLAIAVSLTIALANFGGGVFNRAGKELVVVTHDSAVFSEELLAKFKADTGITVTQLKAGDTGSMVNKLILTKDEPIGDLVYGVDNTFESLAVGAGIFDDYGFETDSPLHEINFGDVCFNYDKAWFAERSITPPSSIDQLVQPQYRGLTVVTNPNTSSPGLALLAATISKFGESGSQTWWQQMKANGVKVSGGWEDAYFTDFSGSSGAGNYPIVLSYSSSPAFEIRENGESGSASILDGCFRQYESAAILKGTKNKAGAWQFIKFMQSVEFQETLPETMYVYPAVMGVALPTDWAKWATVAPNPVGGELDIAANREKWLAQWSEIFG</sequence>
<dbReference type="KEGG" id="rpla:A4Z71_06605"/>